<proteinExistence type="predicted"/>
<dbReference type="EMBL" id="LCAB01000004">
    <property type="protein sequence ID" value="KKR83520.1"/>
    <property type="molecule type" value="Genomic_DNA"/>
</dbReference>
<name>A0A0G0WGR2_9BACT</name>
<dbReference type="AlphaFoldDB" id="A0A0G0WGR2"/>
<dbReference type="Proteomes" id="UP000034601">
    <property type="component" value="Unassembled WGS sequence"/>
</dbReference>
<protein>
    <submittedName>
        <fullName evidence="1">Uncharacterized protein</fullName>
    </submittedName>
</protein>
<organism evidence="1 2">
    <name type="scientific">Candidatus Daviesbacteria bacterium GW2011_GWA2_40_9</name>
    <dbReference type="NCBI Taxonomy" id="1618424"/>
    <lineage>
        <taxon>Bacteria</taxon>
        <taxon>Candidatus Daviesiibacteriota</taxon>
    </lineage>
</organism>
<accession>A0A0G0WGR2</accession>
<gene>
    <name evidence="1" type="ORF">UU29_C0004G0021</name>
</gene>
<comment type="caution">
    <text evidence="1">The sequence shown here is derived from an EMBL/GenBank/DDBJ whole genome shotgun (WGS) entry which is preliminary data.</text>
</comment>
<evidence type="ECO:0000313" key="2">
    <source>
        <dbReference type="Proteomes" id="UP000034601"/>
    </source>
</evidence>
<evidence type="ECO:0000313" key="1">
    <source>
        <dbReference type="EMBL" id="KKR83520.1"/>
    </source>
</evidence>
<reference evidence="1 2" key="1">
    <citation type="journal article" date="2015" name="Nature">
        <title>rRNA introns, odd ribosomes, and small enigmatic genomes across a large radiation of phyla.</title>
        <authorList>
            <person name="Brown C.T."/>
            <person name="Hug L.A."/>
            <person name="Thomas B.C."/>
            <person name="Sharon I."/>
            <person name="Castelle C.J."/>
            <person name="Singh A."/>
            <person name="Wilkins M.J."/>
            <person name="Williams K.H."/>
            <person name="Banfield J.F."/>
        </authorList>
    </citation>
    <scope>NUCLEOTIDE SEQUENCE [LARGE SCALE GENOMIC DNA]</scope>
</reference>
<sequence>MNKQKMHLKNGINWGKSDKGFVKQDSLKGLKRVQIGDLLITSAGHSSEKIGEAKKLQREQLQELEALQQSVLHQAFQGKL</sequence>